<dbReference type="PANTHER" id="PTHR30244">
    <property type="entry name" value="TRANSAMINASE"/>
    <property type="match status" value="1"/>
</dbReference>
<dbReference type="GO" id="GO:0008483">
    <property type="term" value="F:transaminase activity"/>
    <property type="evidence" value="ECO:0007669"/>
    <property type="project" value="UniProtKB-KW"/>
</dbReference>
<dbReference type="eggNOG" id="COG0399">
    <property type="taxonomic scope" value="Bacteria"/>
</dbReference>
<dbReference type="InterPro" id="IPR015422">
    <property type="entry name" value="PyrdxlP-dep_Trfase_small"/>
</dbReference>
<dbReference type="PANTHER" id="PTHR30244:SF34">
    <property type="entry name" value="DTDP-4-AMINO-4,6-DIDEOXYGALACTOSE TRANSAMINASE"/>
    <property type="match status" value="1"/>
</dbReference>
<evidence type="ECO:0000256" key="2">
    <source>
        <dbReference type="ARBA" id="ARBA00022576"/>
    </source>
</evidence>
<dbReference type="InterPro" id="IPR015421">
    <property type="entry name" value="PyrdxlP-dep_Trfase_major"/>
</dbReference>
<dbReference type="SUPFAM" id="SSF53383">
    <property type="entry name" value="PLP-dependent transferases"/>
    <property type="match status" value="1"/>
</dbReference>
<keyword evidence="3 7" id="KW-0808">Transferase</keyword>
<dbReference type="EMBL" id="CP009438">
    <property type="protein sequence ID" value="AIR96275.1"/>
    <property type="molecule type" value="Genomic_DNA"/>
</dbReference>
<dbReference type="Gene3D" id="3.90.1150.10">
    <property type="entry name" value="Aspartate Aminotransferase, domain 1"/>
    <property type="match status" value="1"/>
</dbReference>
<dbReference type="InterPro" id="IPR000653">
    <property type="entry name" value="DegT/StrS_aminotransferase"/>
</dbReference>
<dbReference type="KEGG" id="sgu:SGLAU_01235"/>
<dbReference type="AlphaFoldDB" id="A0A089YRJ9"/>
<name>A0A089YRJ9_STRGA</name>
<sequence length="424" mass="45719">MGNSLAISGGPRLVDREWPRWPQPGDRALKSLEDVLTSGRWTISCAYQGRQSYERQFAEAFAEYCNSPLCVPVATGTAALAIALEACGVGASDEVVVPGLSWVASSSAVLGINAVPVLVDVDPETYCLDPAAVEAAITDRTRAITVVHAYSAVADLDALLDIAQRYGLPLVEDCAHAHGARYSNWPVGAFGTAGAFSMQGSKLLTCGEGGAVITDDPEIASRAEHLRADGRMLRRDAVDVGEMELMETGRLMGSNACLSEFHAAVLLDQLDLLDQQNARRSRSAERLSVRLAELGLTPQSTSAGTTERAYYRYAVRLPDEVLAVAPVDRIAQALGAELGFPVMRTHQPLNDNPLNRPSTRRRFAIDREYMTRIDPARFDLPVARRVHDSVVSFGHEVLLAPLDAIDDIAEAFAKVLSHVGELAV</sequence>
<dbReference type="RefSeq" id="WP_043497551.1">
    <property type="nucleotide sequence ID" value="NZ_CP009438.1"/>
</dbReference>
<evidence type="ECO:0000256" key="6">
    <source>
        <dbReference type="RuleBase" id="RU004508"/>
    </source>
</evidence>
<evidence type="ECO:0000256" key="1">
    <source>
        <dbReference type="ARBA" id="ARBA00001933"/>
    </source>
</evidence>
<keyword evidence="2 7" id="KW-0032">Aminotransferase</keyword>
<comment type="cofactor">
    <cofactor evidence="1">
        <name>pyridoxal 5'-phosphate</name>
        <dbReference type="ChEBI" id="CHEBI:597326"/>
    </cofactor>
</comment>
<organism evidence="7 8">
    <name type="scientific">Streptomyces glaucescens</name>
    <dbReference type="NCBI Taxonomy" id="1907"/>
    <lineage>
        <taxon>Bacteria</taxon>
        <taxon>Bacillati</taxon>
        <taxon>Actinomycetota</taxon>
        <taxon>Actinomycetes</taxon>
        <taxon>Kitasatosporales</taxon>
        <taxon>Streptomycetaceae</taxon>
        <taxon>Streptomyces</taxon>
    </lineage>
</organism>
<dbReference type="GO" id="GO:0030170">
    <property type="term" value="F:pyridoxal phosphate binding"/>
    <property type="evidence" value="ECO:0007669"/>
    <property type="project" value="TreeGrafter"/>
</dbReference>
<evidence type="ECO:0000313" key="8">
    <source>
        <dbReference type="Proteomes" id="UP000029482"/>
    </source>
</evidence>
<dbReference type="Proteomes" id="UP000029482">
    <property type="component" value="Chromosome"/>
</dbReference>
<dbReference type="STRING" id="1907.SGLAU_01235"/>
<dbReference type="Gene3D" id="3.40.640.10">
    <property type="entry name" value="Type I PLP-dependent aspartate aminotransferase-like (Major domain)"/>
    <property type="match status" value="1"/>
</dbReference>
<protein>
    <submittedName>
        <fullName evidence="7">L-glutamine:scyllo-inosose aminotransferase, StsC</fullName>
    </submittedName>
</protein>
<dbReference type="Pfam" id="PF01041">
    <property type="entry name" value="DegT_DnrJ_EryC1"/>
    <property type="match status" value="1"/>
</dbReference>
<dbReference type="CDD" id="cd00616">
    <property type="entry name" value="AHBA_syn"/>
    <property type="match status" value="1"/>
</dbReference>
<evidence type="ECO:0000256" key="4">
    <source>
        <dbReference type="ARBA" id="ARBA00022898"/>
    </source>
</evidence>
<gene>
    <name evidence="7" type="primary">stsC</name>
    <name evidence="7" type="ORF">SGLAU_01235</name>
</gene>
<keyword evidence="4 6" id="KW-0663">Pyridoxal phosphate</keyword>
<dbReference type="OrthoDB" id="9804264at2"/>
<accession>A0A089YRJ9</accession>
<dbReference type="HOGENOM" id="CLU_033332_7_1_11"/>
<dbReference type="GO" id="GO:0000271">
    <property type="term" value="P:polysaccharide biosynthetic process"/>
    <property type="evidence" value="ECO:0007669"/>
    <property type="project" value="TreeGrafter"/>
</dbReference>
<reference evidence="8" key="1">
    <citation type="journal article" date="2015" name="J. Biotechnol.">
        <title>Complete genome sequence of the actinobacterium Streptomyces glaucescens GLA.O (DSM 40922) consisting of a linear chromosome and one linear plasmid.</title>
        <authorList>
            <person name="Ortseifen V."/>
            <person name="Winkler A."/>
            <person name="Albersmeier A."/>
            <person name="Wendler S."/>
            <person name="Puhler A."/>
            <person name="Kalinowski J."/>
            <person name="Ruckert C."/>
        </authorList>
    </citation>
    <scope>NUCLEOTIDE SEQUENCE [LARGE SCALE GENOMIC DNA]</scope>
    <source>
        <strain evidence="8">DSM 40922 / GLA O</strain>
    </source>
</reference>
<proteinExistence type="inferred from homology"/>
<dbReference type="InterPro" id="IPR015424">
    <property type="entry name" value="PyrdxlP-dep_Trfase"/>
</dbReference>
<evidence type="ECO:0000313" key="7">
    <source>
        <dbReference type="EMBL" id="AIR96275.1"/>
    </source>
</evidence>
<keyword evidence="8" id="KW-1185">Reference proteome</keyword>
<evidence type="ECO:0000256" key="5">
    <source>
        <dbReference type="ARBA" id="ARBA00038398"/>
    </source>
</evidence>
<evidence type="ECO:0000256" key="3">
    <source>
        <dbReference type="ARBA" id="ARBA00022679"/>
    </source>
</evidence>
<comment type="similarity">
    <text evidence="5">Belongs to the DegT/DnrJ/EryC1 family. L-glutamine:2-deoxy-scyllo-inosose/scyllo-inosose aminotransferase subfamily.</text>
</comment>